<dbReference type="GeneID" id="64961131"/>
<proteinExistence type="predicted"/>
<dbReference type="RefSeq" id="XP_041543572.1">
    <property type="nucleotide sequence ID" value="XM_041689937.1"/>
</dbReference>
<dbReference type="AlphaFoldDB" id="A0A7R7WBL8"/>
<feature type="compositionally biased region" description="Basic and acidic residues" evidence="1">
    <location>
        <begin position="9"/>
        <end position="21"/>
    </location>
</feature>
<evidence type="ECO:0000313" key="4">
    <source>
        <dbReference type="Proteomes" id="UP000661280"/>
    </source>
</evidence>
<feature type="compositionally biased region" description="Basic and acidic residues" evidence="1">
    <location>
        <begin position="248"/>
        <end position="260"/>
    </location>
</feature>
<feature type="region of interest" description="Disordered" evidence="1">
    <location>
        <begin position="218"/>
        <end position="260"/>
    </location>
</feature>
<keyword evidence="4" id="KW-1185">Reference proteome</keyword>
<protein>
    <recommendedName>
        <fullName evidence="2">Azaphilone pigments biosynthesis cluster protein L N-terminal domain-containing protein</fullName>
    </recommendedName>
</protein>
<organism evidence="3 4">
    <name type="scientific">Aspergillus kawachii</name>
    <name type="common">White koji mold</name>
    <name type="synonym">Aspergillus awamori var. kawachi</name>
    <dbReference type="NCBI Taxonomy" id="1069201"/>
    <lineage>
        <taxon>Eukaryota</taxon>
        <taxon>Fungi</taxon>
        <taxon>Dikarya</taxon>
        <taxon>Ascomycota</taxon>
        <taxon>Pezizomycotina</taxon>
        <taxon>Eurotiomycetes</taxon>
        <taxon>Eurotiomycetidae</taxon>
        <taxon>Eurotiales</taxon>
        <taxon>Aspergillaceae</taxon>
        <taxon>Aspergillus</taxon>
        <taxon>Aspergillus subgen. Circumdati</taxon>
    </lineage>
</organism>
<feature type="region of interest" description="Disordered" evidence="1">
    <location>
        <begin position="1"/>
        <end position="43"/>
    </location>
</feature>
<dbReference type="KEGG" id="aluc:AKAW2_50151S"/>
<gene>
    <name evidence="3" type="ORF">AKAW2_50151S</name>
</gene>
<evidence type="ECO:0000256" key="1">
    <source>
        <dbReference type="SAM" id="MobiDB-lite"/>
    </source>
</evidence>
<evidence type="ECO:0000313" key="3">
    <source>
        <dbReference type="EMBL" id="BCR99809.1"/>
    </source>
</evidence>
<accession>A0A7R7WBL8</accession>
<name>A0A7R7WBL8_ASPKA</name>
<dbReference type="EMBL" id="AP024429">
    <property type="protein sequence ID" value="BCR99809.1"/>
    <property type="molecule type" value="Genomic_DNA"/>
</dbReference>
<dbReference type="InterPro" id="IPR031348">
    <property type="entry name" value="PigL_N"/>
</dbReference>
<feature type="domain" description="Azaphilone pigments biosynthesis cluster protein L N-terminal" evidence="2">
    <location>
        <begin position="1"/>
        <end position="56"/>
    </location>
</feature>
<sequence>MIEEATSDLQEHLQDFEERLQSVDQHGGPVQESDTFNLRDTREEKDSTEQCLTICTHVAQVIAHLQKQLPQLHFKGGNPSIQFGSSNDDISGQSQDLTNALLTDFSTRVSSNSAALQGRLMELTNRLRQMSEQGIVSKDPTNLNLIKEEREKASELAHRAHTNIFENVTALDESHQLVVYTIGDLISAKHIITGSKSAQWLGQMSDTSLRQLSRDFRGQVGIGEEPPTRAEKNEFNTRYGSGQLLGEDSPRRRTSPSDKR</sequence>
<reference evidence="3" key="2">
    <citation type="submission" date="2021-02" db="EMBL/GenBank/DDBJ databases">
        <title>Aspergillus luchuensis mut. kawachii IFO 4304 genome sequence.</title>
        <authorList>
            <person name="Mori K."/>
            <person name="Kadooka C."/>
            <person name="Goto M."/>
            <person name="Futagami T."/>
        </authorList>
    </citation>
    <scope>NUCLEOTIDE SEQUENCE</scope>
    <source>
        <strain evidence="3">IFO 4308</strain>
    </source>
</reference>
<reference evidence="3" key="1">
    <citation type="submission" date="2021-01" db="EMBL/GenBank/DDBJ databases">
        <authorList>
            <consortium name="Aspergillus luchuensis mut. kawachii IFO 4304 genome sequencing consortium"/>
            <person name="Kazuki M."/>
            <person name="Futagami T."/>
        </authorList>
    </citation>
    <scope>NUCLEOTIDE SEQUENCE</scope>
    <source>
        <strain evidence="3">IFO 4308</strain>
    </source>
</reference>
<dbReference type="OrthoDB" id="5068804at2759"/>
<dbReference type="Pfam" id="PF17111">
    <property type="entry name" value="PigL_N"/>
    <property type="match status" value="1"/>
</dbReference>
<evidence type="ECO:0000259" key="2">
    <source>
        <dbReference type="Pfam" id="PF17111"/>
    </source>
</evidence>
<feature type="compositionally biased region" description="Basic and acidic residues" evidence="1">
    <location>
        <begin position="226"/>
        <end position="235"/>
    </location>
</feature>
<dbReference type="Proteomes" id="UP000661280">
    <property type="component" value="Chromosome 5"/>
</dbReference>